<evidence type="ECO:0000256" key="2">
    <source>
        <dbReference type="SAM" id="Phobius"/>
    </source>
</evidence>
<feature type="compositionally biased region" description="Low complexity" evidence="1">
    <location>
        <begin position="214"/>
        <end position="229"/>
    </location>
</feature>
<organism evidence="3 4">
    <name type="scientific">Nonomuraea jabiensis</name>
    <dbReference type="NCBI Taxonomy" id="882448"/>
    <lineage>
        <taxon>Bacteria</taxon>
        <taxon>Bacillati</taxon>
        <taxon>Actinomycetota</taxon>
        <taxon>Actinomycetes</taxon>
        <taxon>Streptosporangiales</taxon>
        <taxon>Streptosporangiaceae</taxon>
        <taxon>Nonomuraea</taxon>
    </lineage>
</organism>
<feature type="transmembrane region" description="Helical" evidence="2">
    <location>
        <begin position="26"/>
        <end position="43"/>
    </location>
</feature>
<dbReference type="AlphaFoldDB" id="A0A7W9G637"/>
<feature type="transmembrane region" description="Helical" evidence="2">
    <location>
        <begin position="165"/>
        <end position="186"/>
    </location>
</feature>
<dbReference type="Proteomes" id="UP000579153">
    <property type="component" value="Unassembled WGS sequence"/>
</dbReference>
<sequence>MTHPDTDRDETPSGQLPERRAAGMRWGWFGAGLVIAGVAAAGWGHTLRWSLVEKPSMGTNAGLLLAAGLLLMLMIALVRLARRAARPEESLSPVSDAVDSVRARVAMAMLVVSPFALYGLVRLQRGFMGGLPEPGDVLFGLGMTFTAAGLALLGRVPPGLTNRSLTSLCAGLLTVAAAAQAGLLAAETLPVEATIAAPAAAPVAAPVAAPPGPSGATPRPSGVGPRPSGVGPGSAMPDPGPVSVSKVAWQWSPPSGEPVRQVVAAGGHVVVRVSDGVVAVDSVTGRERWHYRRPGAVTVEVLATPDGGMVAVEFSRVRNAQEVRARTVLLDAYTGEVLSEQARGFRPAAALTSYGFVTASAHDGTVVGWGLPDAEEPAWSYRLPRGCHTDFWRATRSEPWHVNLRDVIALPAFCGQNIAVIALDPRNGDEVWRYERPWPYSTPDIYAERAQDGSALWLTVRDGDRMVNKEVVLAQEHGEDVGPADSSANVFQVFTANGYLTKSYESEREKYRWYGGGEPKTAELPALGGDPWRVRHLPLKDGLLVAQAKVEVDTVTIETRVAGWGTTQPRSISFDMGYRRISYYQAQAPNLLPVSGAVVVAYNGGTTVVGLT</sequence>
<evidence type="ECO:0000256" key="1">
    <source>
        <dbReference type="SAM" id="MobiDB-lite"/>
    </source>
</evidence>
<dbReference type="RefSeq" id="WP_185071328.1">
    <property type="nucleotide sequence ID" value="NZ_JACHMB010000001.1"/>
</dbReference>
<comment type="caution">
    <text evidence="3">The sequence shown here is derived from an EMBL/GenBank/DDBJ whole genome shotgun (WGS) entry which is preliminary data.</text>
</comment>
<protein>
    <submittedName>
        <fullName evidence="3">Outer membrane protein assembly factor BamB</fullName>
    </submittedName>
</protein>
<gene>
    <name evidence="3" type="ORF">HD596_004573</name>
</gene>
<dbReference type="InterPro" id="IPR011047">
    <property type="entry name" value="Quinoprotein_ADH-like_sf"/>
</dbReference>
<keyword evidence="2" id="KW-1133">Transmembrane helix</keyword>
<feature type="transmembrane region" description="Helical" evidence="2">
    <location>
        <begin position="101"/>
        <end position="121"/>
    </location>
</feature>
<dbReference type="Gene3D" id="2.130.10.10">
    <property type="entry name" value="YVTN repeat-like/Quinoprotein amine dehydrogenase"/>
    <property type="match status" value="1"/>
</dbReference>
<keyword evidence="2" id="KW-0472">Membrane</keyword>
<evidence type="ECO:0000313" key="3">
    <source>
        <dbReference type="EMBL" id="MBB5777817.1"/>
    </source>
</evidence>
<keyword evidence="4" id="KW-1185">Reference proteome</keyword>
<reference evidence="3 4" key="1">
    <citation type="submission" date="2020-08" db="EMBL/GenBank/DDBJ databases">
        <title>Sequencing the genomes of 1000 actinobacteria strains.</title>
        <authorList>
            <person name="Klenk H.-P."/>
        </authorList>
    </citation>
    <scope>NUCLEOTIDE SEQUENCE [LARGE SCALE GENOMIC DNA]</scope>
    <source>
        <strain evidence="3 4">DSM 45507</strain>
    </source>
</reference>
<feature type="transmembrane region" description="Helical" evidence="2">
    <location>
        <begin position="137"/>
        <end position="153"/>
    </location>
</feature>
<dbReference type="SUPFAM" id="SSF50998">
    <property type="entry name" value="Quinoprotein alcohol dehydrogenase-like"/>
    <property type="match status" value="1"/>
</dbReference>
<dbReference type="EMBL" id="JACHMB010000001">
    <property type="protein sequence ID" value="MBB5777817.1"/>
    <property type="molecule type" value="Genomic_DNA"/>
</dbReference>
<evidence type="ECO:0000313" key="4">
    <source>
        <dbReference type="Proteomes" id="UP000579153"/>
    </source>
</evidence>
<dbReference type="InterPro" id="IPR015943">
    <property type="entry name" value="WD40/YVTN_repeat-like_dom_sf"/>
</dbReference>
<feature type="region of interest" description="Disordered" evidence="1">
    <location>
        <begin position="206"/>
        <end position="242"/>
    </location>
</feature>
<keyword evidence="2" id="KW-0812">Transmembrane</keyword>
<name>A0A7W9G637_9ACTN</name>
<feature type="transmembrane region" description="Helical" evidence="2">
    <location>
        <begin position="63"/>
        <end position="81"/>
    </location>
</feature>
<proteinExistence type="predicted"/>
<accession>A0A7W9G637</accession>